<keyword evidence="9" id="KW-1185">Reference proteome</keyword>
<keyword evidence="4 6" id="KW-0732">Signal</keyword>
<dbReference type="AlphaFoldDB" id="A0A367YLM1"/>
<reference evidence="8 9" key="1">
    <citation type="submission" date="2018-06" db="EMBL/GenBank/DDBJ databases">
        <title>Whole genome sequencing of Candida tropicalis (genome annotated by CSBL at Korea University).</title>
        <authorList>
            <person name="Ahn J."/>
        </authorList>
    </citation>
    <scope>NUCLEOTIDE SEQUENCE [LARGE SCALE GENOMIC DNA]</scope>
    <source>
        <strain evidence="8 9">ATCC 20962</strain>
    </source>
</reference>
<evidence type="ECO:0000259" key="7">
    <source>
        <dbReference type="Pfam" id="PF11765"/>
    </source>
</evidence>
<gene>
    <name evidence="8" type="primary">IFF11_0</name>
    <name evidence="8" type="ORF">Cantr_02285</name>
</gene>
<protein>
    <submittedName>
        <fullName evidence="8">Cell wall protein IFF11</fullName>
    </submittedName>
</protein>
<keyword evidence="3" id="KW-0964">Secreted</keyword>
<evidence type="ECO:0000256" key="4">
    <source>
        <dbReference type="ARBA" id="ARBA00022729"/>
    </source>
</evidence>
<feature type="chain" id="PRO_5017025263" evidence="6">
    <location>
        <begin position="20"/>
        <end position="328"/>
    </location>
</feature>
<dbReference type="GO" id="GO:0009277">
    <property type="term" value="C:fungal-type cell wall"/>
    <property type="evidence" value="ECO:0007669"/>
    <property type="project" value="UniProtKB-ARBA"/>
</dbReference>
<keyword evidence="2" id="KW-0134">Cell wall</keyword>
<evidence type="ECO:0000256" key="2">
    <source>
        <dbReference type="ARBA" id="ARBA00022512"/>
    </source>
</evidence>
<proteinExistence type="predicted"/>
<dbReference type="Proteomes" id="UP000253472">
    <property type="component" value="Unassembled WGS sequence"/>
</dbReference>
<keyword evidence="5" id="KW-0325">Glycoprotein</keyword>
<dbReference type="InterPro" id="IPR021031">
    <property type="entry name" value="Hyphal-reg_cell_wall_N"/>
</dbReference>
<evidence type="ECO:0000256" key="6">
    <source>
        <dbReference type="SAM" id="SignalP"/>
    </source>
</evidence>
<evidence type="ECO:0000313" key="9">
    <source>
        <dbReference type="Proteomes" id="UP000253472"/>
    </source>
</evidence>
<feature type="domain" description="Hyphally-regulated cell wall protein N-terminal" evidence="7">
    <location>
        <begin position="15"/>
        <end position="326"/>
    </location>
</feature>
<accession>A0A367YLM1</accession>
<sequence length="328" mass="35276">MLLKNFIIPFLIAATTVTAFLDISSSLTKLASFDFNVGDISITKGASFTLVDKIDAIFQGGLSIEKDCDLFLVSKAEAIKVKLENIFSTVVNKGLWVIKTVEATKKAIISIAVAKLENIGNLIYYIEAEKLAIISKIIKNTGCIHIKQDACTDTVAELGCNGGSIENQGTICLTNYKAKIFAPVSGSGCIAIEKDSHIEIGDFFSFDKEQTFYLGASKGSICAAPSLMPKTYKVVNFSKEKKISLTTPLGSFSLLKQAAFSYDSNSGVLTLRAGLKSQKFFIGKGYDSSKFSICKDDNTAVEYDGDCPAPSRPAACQPCPEAPETPVQ</sequence>
<evidence type="ECO:0000256" key="3">
    <source>
        <dbReference type="ARBA" id="ARBA00022525"/>
    </source>
</evidence>
<feature type="signal peptide" evidence="6">
    <location>
        <begin position="1"/>
        <end position="19"/>
    </location>
</feature>
<evidence type="ECO:0000256" key="5">
    <source>
        <dbReference type="ARBA" id="ARBA00023180"/>
    </source>
</evidence>
<comment type="caution">
    <text evidence="8">The sequence shown here is derived from an EMBL/GenBank/DDBJ whole genome shotgun (WGS) entry which is preliminary data.</text>
</comment>
<evidence type="ECO:0000256" key="1">
    <source>
        <dbReference type="ARBA" id="ARBA00004191"/>
    </source>
</evidence>
<name>A0A367YLM1_9ASCO</name>
<comment type="subcellular location">
    <subcellularLocation>
        <location evidence="1">Secreted</location>
        <location evidence="1">Cell wall</location>
    </subcellularLocation>
</comment>
<dbReference type="Pfam" id="PF11765">
    <property type="entry name" value="Hyphal_reg_CWP"/>
    <property type="match status" value="1"/>
</dbReference>
<dbReference type="EMBL" id="QLNQ01000001">
    <property type="protein sequence ID" value="RCK66744.1"/>
    <property type="molecule type" value="Genomic_DNA"/>
</dbReference>
<dbReference type="STRING" id="5486.A0A367YLM1"/>
<evidence type="ECO:0000313" key="8">
    <source>
        <dbReference type="EMBL" id="RCK66744.1"/>
    </source>
</evidence>
<dbReference type="OrthoDB" id="4022214at2759"/>
<organism evidence="8 9">
    <name type="scientific">Candida viswanathii</name>
    <dbReference type="NCBI Taxonomy" id="5486"/>
    <lineage>
        <taxon>Eukaryota</taxon>
        <taxon>Fungi</taxon>
        <taxon>Dikarya</taxon>
        <taxon>Ascomycota</taxon>
        <taxon>Saccharomycotina</taxon>
        <taxon>Pichiomycetes</taxon>
        <taxon>Debaryomycetaceae</taxon>
        <taxon>Candida/Lodderomyces clade</taxon>
        <taxon>Candida</taxon>
    </lineage>
</organism>